<dbReference type="InterPro" id="IPR036390">
    <property type="entry name" value="WH_DNA-bd_sf"/>
</dbReference>
<dbReference type="Gene3D" id="3.40.190.290">
    <property type="match status" value="1"/>
</dbReference>
<organism evidence="6 7">
    <name type="scientific">Hominifimenecus microfluidus</name>
    <dbReference type="NCBI Taxonomy" id="2885348"/>
    <lineage>
        <taxon>Bacteria</taxon>
        <taxon>Bacillati</taxon>
        <taxon>Bacillota</taxon>
        <taxon>Clostridia</taxon>
        <taxon>Lachnospirales</taxon>
        <taxon>Lachnospiraceae</taxon>
        <taxon>Hominifimenecus</taxon>
    </lineage>
</organism>
<dbReference type="GO" id="GO:0003677">
    <property type="term" value="F:DNA binding"/>
    <property type="evidence" value="ECO:0007669"/>
    <property type="project" value="UniProtKB-KW"/>
</dbReference>
<name>A0AAE3JEQ1_9FIRM</name>
<dbReference type="InterPro" id="IPR050950">
    <property type="entry name" value="HTH-type_LysR_regulators"/>
</dbReference>
<dbReference type="SUPFAM" id="SSF46785">
    <property type="entry name" value="Winged helix' DNA-binding domain"/>
    <property type="match status" value="1"/>
</dbReference>
<evidence type="ECO:0000256" key="1">
    <source>
        <dbReference type="ARBA" id="ARBA00009437"/>
    </source>
</evidence>
<dbReference type="PROSITE" id="PS50931">
    <property type="entry name" value="HTH_LYSR"/>
    <property type="match status" value="1"/>
</dbReference>
<evidence type="ECO:0000313" key="7">
    <source>
        <dbReference type="Proteomes" id="UP001198182"/>
    </source>
</evidence>
<protein>
    <submittedName>
        <fullName evidence="6">LysR family transcriptional regulator</fullName>
    </submittedName>
</protein>
<evidence type="ECO:0000256" key="3">
    <source>
        <dbReference type="ARBA" id="ARBA00023125"/>
    </source>
</evidence>
<gene>
    <name evidence="6" type="ORF">LKD81_05880</name>
</gene>
<comment type="similarity">
    <text evidence="1">Belongs to the LysR transcriptional regulatory family.</text>
</comment>
<dbReference type="PANTHER" id="PTHR30419:SF28">
    <property type="entry name" value="HTH-TYPE TRANSCRIPTIONAL REGULATOR BSDA"/>
    <property type="match status" value="1"/>
</dbReference>
<dbReference type="SUPFAM" id="SSF53850">
    <property type="entry name" value="Periplasmic binding protein-like II"/>
    <property type="match status" value="1"/>
</dbReference>
<dbReference type="InterPro" id="IPR036388">
    <property type="entry name" value="WH-like_DNA-bd_sf"/>
</dbReference>
<evidence type="ECO:0000256" key="4">
    <source>
        <dbReference type="ARBA" id="ARBA00023163"/>
    </source>
</evidence>
<dbReference type="InterPro" id="IPR000847">
    <property type="entry name" value="LysR_HTH_N"/>
</dbReference>
<evidence type="ECO:0000313" key="6">
    <source>
        <dbReference type="EMBL" id="MCC2230530.1"/>
    </source>
</evidence>
<feature type="domain" description="HTH lysR-type" evidence="5">
    <location>
        <begin position="1"/>
        <end position="58"/>
    </location>
</feature>
<dbReference type="RefSeq" id="WP_308453198.1">
    <property type="nucleotide sequence ID" value="NZ_JAJEQR010000012.1"/>
</dbReference>
<comment type="caution">
    <text evidence="6">The sequence shown here is derived from an EMBL/GenBank/DDBJ whole genome shotgun (WGS) entry which is preliminary data.</text>
</comment>
<reference evidence="6" key="1">
    <citation type="submission" date="2021-10" db="EMBL/GenBank/DDBJ databases">
        <title>Anaerobic single-cell dispensing facilitates the cultivation of human gut bacteria.</title>
        <authorList>
            <person name="Afrizal A."/>
        </authorList>
    </citation>
    <scope>NUCLEOTIDE SEQUENCE</scope>
    <source>
        <strain evidence="6">CLA-AA-H215</strain>
    </source>
</reference>
<dbReference type="PANTHER" id="PTHR30419">
    <property type="entry name" value="HTH-TYPE TRANSCRIPTIONAL REGULATOR YBHD"/>
    <property type="match status" value="1"/>
</dbReference>
<evidence type="ECO:0000259" key="5">
    <source>
        <dbReference type="PROSITE" id="PS50931"/>
    </source>
</evidence>
<evidence type="ECO:0000256" key="2">
    <source>
        <dbReference type="ARBA" id="ARBA00023015"/>
    </source>
</evidence>
<dbReference type="Gene3D" id="1.10.10.10">
    <property type="entry name" value="Winged helix-like DNA-binding domain superfamily/Winged helix DNA-binding domain"/>
    <property type="match status" value="1"/>
</dbReference>
<dbReference type="GO" id="GO:0003700">
    <property type="term" value="F:DNA-binding transcription factor activity"/>
    <property type="evidence" value="ECO:0007669"/>
    <property type="project" value="InterPro"/>
</dbReference>
<sequence>MDTARYKAFVASVKTGSFSRAAEDLNYTTSGVSQLVTALEEELNLLLFHRSRKGVKLTVDGERLYPLILNFLRQEERIYQMANEISGLMVGDISISAYPSVCASWLPDIISRFQTLHPGVGFKINDDGVRRHIIEDLNNGSADIGFLSNHHDLAGEWIELEKNPLLALVGFESPYAQWDSLPLRECATATMIECAHGKNPDQSYVFAQYDIVPNIVYTTLTSSTATAMASRNMGVFITNELSTHMWDFPVKMLPLDPPQYIELGMAVSPVAYGSPAVKAFVRFFRENFRAGALT</sequence>
<dbReference type="InterPro" id="IPR005119">
    <property type="entry name" value="LysR_subst-bd"/>
</dbReference>
<keyword evidence="3" id="KW-0238">DNA-binding</keyword>
<dbReference type="EMBL" id="JAJEQR010000012">
    <property type="protein sequence ID" value="MCC2230530.1"/>
    <property type="molecule type" value="Genomic_DNA"/>
</dbReference>
<keyword evidence="2" id="KW-0805">Transcription regulation</keyword>
<dbReference type="AlphaFoldDB" id="A0AAE3JEQ1"/>
<dbReference type="GO" id="GO:0005829">
    <property type="term" value="C:cytosol"/>
    <property type="evidence" value="ECO:0007669"/>
    <property type="project" value="TreeGrafter"/>
</dbReference>
<dbReference type="Proteomes" id="UP001198182">
    <property type="component" value="Unassembled WGS sequence"/>
</dbReference>
<proteinExistence type="inferred from homology"/>
<accession>A0AAE3JEQ1</accession>
<keyword evidence="4" id="KW-0804">Transcription</keyword>
<dbReference type="Pfam" id="PF03466">
    <property type="entry name" value="LysR_substrate"/>
    <property type="match status" value="1"/>
</dbReference>
<keyword evidence="7" id="KW-1185">Reference proteome</keyword>
<dbReference type="CDD" id="cd05466">
    <property type="entry name" value="PBP2_LTTR_substrate"/>
    <property type="match status" value="1"/>
</dbReference>
<dbReference type="Pfam" id="PF00126">
    <property type="entry name" value="HTH_1"/>
    <property type="match status" value="1"/>
</dbReference>